<feature type="compositionally biased region" description="Low complexity" evidence="1">
    <location>
        <begin position="14"/>
        <end position="23"/>
    </location>
</feature>
<evidence type="ECO:0000313" key="3">
    <source>
        <dbReference type="Proteomes" id="UP001189429"/>
    </source>
</evidence>
<name>A0ABN9PJ07_9DINO</name>
<evidence type="ECO:0000313" key="2">
    <source>
        <dbReference type="EMBL" id="CAK0790230.1"/>
    </source>
</evidence>
<proteinExistence type="predicted"/>
<evidence type="ECO:0000256" key="1">
    <source>
        <dbReference type="SAM" id="MobiDB-lite"/>
    </source>
</evidence>
<dbReference type="Proteomes" id="UP001189429">
    <property type="component" value="Unassembled WGS sequence"/>
</dbReference>
<organism evidence="2 3">
    <name type="scientific">Prorocentrum cordatum</name>
    <dbReference type="NCBI Taxonomy" id="2364126"/>
    <lineage>
        <taxon>Eukaryota</taxon>
        <taxon>Sar</taxon>
        <taxon>Alveolata</taxon>
        <taxon>Dinophyceae</taxon>
        <taxon>Prorocentrales</taxon>
        <taxon>Prorocentraceae</taxon>
        <taxon>Prorocentrum</taxon>
    </lineage>
</organism>
<accession>A0ABN9PJ07</accession>
<sequence length="191" mass="20218">NDPYLTRTVGRGRGWPPVGAARPAARRSPLRVAGGRAGPGAGVGGERLLRRIDCEARQWRTSPPQGPVPAAGREAVPPEALRALARSAEERSLQLVEREARERRAALRQLEELVAQLGAHCVATAERQDQSHGQLLALVEESWRPAACARRRKARAAPAGRCGGGRAAPARQLPGARGRRARAAPGAAQAG</sequence>
<comment type="caution">
    <text evidence="2">The sequence shown here is derived from an EMBL/GenBank/DDBJ whole genome shotgun (WGS) entry which is preliminary data.</text>
</comment>
<feature type="compositionally biased region" description="Low complexity" evidence="1">
    <location>
        <begin position="167"/>
        <end position="176"/>
    </location>
</feature>
<reference evidence="2" key="1">
    <citation type="submission" date="2023-10" db="EMBL/GenBank/DDBJ databases">
        <authorList>
            <person name="Chen Y."/>
            <person name="Shah S."/>
            <person name="Dougan E. K."/>
            <person name="Thang M."/>
            <person name="Chan C."/>
        </authorList>
    </citation>
    <scope>NUCLEOTIDE SEQUENCE [LARGE SCALE GENOMIC DNA]</scope>
</reference>
<feature type="region of interest" description="Disordered" evidence="1">
    <location>
        <begin position="153"/>
        <end position="191"/>
    </location>
</feature>
<feature type="region of interest" description="Disordered" evidence="1">
    <location>
        <begin position="1"/>
        <end position="44"/>
    </location>
</feature>
<protein>
    <submittedName>
        <fullName evidence="2">Uncharacterized protein</fullName>
    </submittedName>
</protein>
<dbReference type="EMBL" id="CAUYUJ010000381">
    <property type="protein sequence ID" value="CAK0790230.1"/>
    <property type="molecule type" value="Genomic_DNA"/>
</dbReference>
<keyword evidence="3" id="KW-1185">Reference proteome</keyword>
<feature type="non-terminal residue" evidence="2">
    <location>
        <position position="1"/>
    </location>
</feature>
<feature type="compositionally biased region" description="Gly residues" evidence="1">
    <location>
        <begin position="35"/>
        <end position="44"/>
    </location>
</feature>
<gene>
    <name evidence="2" type="ORF">PCOR1329_LOCUS1559</name>
</gene>